<proteinExistence type="predicted"/>
<dbReference type="Proteomes" id="UP000586722">
    <property type="component" value="Unassembled WGS sequence"/>
</dbReference>
<comment type="caution">
    <text evidence="1">The sequence shown here is derived from an EMBL/GenBank/DDBJ whole genome shotgun (WGS) entry which is preliminary data.</text>
</comment>
<evidence type="ECO:0000313" key="1">
    <source>
        <dbReference type="EMBL" id="NBN77901.1"/>
    </source>
</evidence>
<reference evidence="2" key="1">
    <citation type="submission" date="2020-01" db="EMBL/GenBank/DDBJ databases">
        <authorList>
            <person name="Fang Y."/>
            <person name="Sun R."/>
            <person name="Nie L."/>
            <person name="He J."/>
            <person name="Hao L."/>
            <person name="Wang L."/>
            <person name="Su S."/>
            <person name="Lv E."/>
            <person name="Zhang Z."/>
            <person name="Xie R."/>
            <person name="Liu H."/>
        </authorList>
    </citation>
    <scope>NUCLEOTIDE SEQUENCE [LARGE SCALE GENOMIC DNA]</scope>
    <source>
        <strain evidence="2">XCT-53</strain>
    </source>
</reference>
<accession>A0A7X5F184</accession>
<keyword evidence="2" id="KW-1185">Reference proteome</keyword>
<gene>
    <name evidence="1" type="ORF">GWI72_06420</name>
</gene>
<dbReference type="InterPro" id="IPR011990">
    <property type="entry name" value="TPR-like_helical_dom_sf"/>
</dbReference>
<evidence type="ECO:0000313" key="2">
    <source>
        <dbReference type="Proteomes" id="UP000586722"/>
    </source>
</evidence>
<dbReference type="PANTHER" id="PTHR11102:SF160">
    <property type="entry name" value="ERAD-ASSOCIATED E3 UBIQUITIN-PROTEIN LIGASE COMPONENT HRD3"/>
    <property type="match status" value="1"/>
</dbReference>
<dbReference type="AlphaFoldDB" id="A0A7X5F184"/>
<dbReference type="SMART" id="SM00671">
    <property type="entry name" value="SEL1"/>
    <property type="match status" value="3"/>
</dbReference>
<protein>
    <submittedName>
        <fullName evidence="1">Sel1 repeat family protein</fullName>
    </submittedName>
</protein>
<dbReference type="SUPFAM" id="SSF81901">
    <property type="entry name" value="HCP-like"/>
    <property type="match status" value="1"/>
</dbReference>
<dbReference type="EMBL" id="JAABLQ010000001">
    <property type="protein sequence ID" value="NBN77901.1"/>
    <property type="molecule type" value="Genomic_DNA"/>
</dbReference>
<dbReference type="RefSeq" id="WP_161673016.1">
    <property type="nucleotide sequence ID" value="NZ_JAABLP010000001.1"/>
</dbReference>
<dbReference type="InterPro" id="IPR050767">
    <property type="entry name" value="Sel1_AlgK"/>
</dbReference>
<sequence>MRSVQCLVVVGLHLALLSPALAFDGTPARNEQITPEKMTANEALRLGAKKYYAGDKLAALDSLRYAAENGQPMAAWKLGRMYAEGDGVTEDDVKAFEYYSQVVSLHGEDSPSSPQAPFVASAFVALGNYYLNGIKNSAIKANPARARQIFTHAASYYGDAEAQFALGRLYRENNDLLAVRWFNLAAIKGHVGAQALLGETLYNLGASDDHRERGLMWLTIARSHAATEPDGQWIVDLQERYFSLADENIRRTAAADAQAWLARNGASATATAATNLPLR</sequence>
<name>A0A7X5F184_9HYPH</name>
<dbReference type="InterPro" id="IPR006597">
    <property type="entry name" value="Sel1-like"/>
</dbReference>
<dbReference type="Gene3D" id="1.25.40.10">
    <property type="entry name" value="Tetratricopeptide repeat domain"/>
    <property type="match status" value="2"/>
</dbReference>
<organism evidence="1 2">
    <name type="scientific">Pannonibacter tanglangensis</name>
    <dbReference type="NCBI Taxonomy" id="2750084"/>
    <lineage>
        <taxon>Bacteria</taxon>
        <taxon>Pseudomonadati</taxon>
        <taxon>Pseudomonadota</taxon>
        <taxon>Alphaproteobacteria</taxon>
        <taxon>Hyphomicrobiales</taxon>
        <taxon>Stappiaceae</taxon>
        <taxon>Pannonibacter</taxon>
    </lineage>
</organism>
<dbReference type="Pfam" id="PF08238">
    <property type="entry name" value="Sel1"/>
    <property type="match status" value="3"/>
</dbReference>
<dbReference type="PANTHER" id="PTHR11102">
    <property type="entry name" value="SEL-1-LIKE PROTEIN"/>
    <property type="match status" value="1"/>
</dbReference>